<accession>A0A562E350</accession>
<name>A0A562E350_RHORH</name>
<evidence type="ECO:0000313" key="2">
    <source>
        <dbReference type="EMBL" id="TWH16134.1"/>
    </source>
</evidence>
<dbReference type="AlphaFoldDB" id="A0A562E350"/>
<organism evidence="2 3">
    <name type="scientific">Rhodococcus rhodochrous J45</name>
    <dbReference type="NCBI Taxonomy" id="935266"/>
    <lineage>
        <taxon>Bacteria</taxon>
        <taxon>Bacillati</taxon>
        <taxon>Actinomycetota</taxon>
        <taxon>Actinomycetes</taxon>
        <taxon>Mycobacteriales</taxon>
        <taxon>Nocardiaceae</taxon>
        <taxon>Rhodococcus</taxon>
    </lineage>
</organism>
<feature type="transmembrane region" description="Helical" evidence="1">
    <location>
        <begin position="6"/>
        <end position="26"/>
    </location>
</feature>
<protein>
    <submittedName>
        <fullName evidence="2">Uncharacterized protein</fullName>
    </submittedName>
</protein>
<dbReference type="EMBL" id="VLJT01000026">
    <property type="protein sequence ID" value="TWH16134.1"/>
    <property type="molecule type" value="Genomic_DNA"/>
</dbReference>
<reference evidence="2 3" key="1">
    <citation type="submission" date="2019-07" db="EMBL/GenBank/DDBJ databases">
        <title>Genome sequencing of lignin-degrading bacterial isolates.</title>
        <authorList>
            <person name="Gladden J."/>
        </authorList>
    </citation>
    <scope>NUCLEOTIDE SEQUENCE [LARGE SCALE GENOMIC DNA]</scope>
    <source>
        <strain evidence="2 3">J45</strain>
    </source>
</reference>
<evidence type="ECO:0000313" key="3">
    <source>
        <dbReference type="Proteomes" id="UP000317573"/>
    </source>
</evidence>
<comment type="caution">
    <text evidence="2">The sequence shown here is derived from an EMBL/GenBank/DDBJ whole genome shotgun (WGS) entry which is preliminary data.</text>
</comment>
<evidence type="ECO:0000256" key="1">
    <source>
        <dbReference type="SAM" id="Phobius"/>
    </source>
</evidence>
<proteinExistence type="predicted"/>
<dbReference type="Proteomes" id="UP000317573">
    <property type="component" value="Unassembled WGS sequence"/>
</dbReference>
<sequence>MYTDFATLGGTLIWFAALIALTHILGHTL</sequence>
<keyword evidence="1" id="KW-0812">Transmembrane</keyword>
<gene>
    <name evidence="2" type="ORF">L618_002800000210</name>
</gene>
<keyword evidence="1" id="KW-0472">Membrane</keyword>
<keyword evidence="1" id="KW-1133">Transmembrane helix</keyword>